<feature type="region of interest" description="Disordered" evidence="1">
    <location>
        <begin position="353"/>
        <end position="384"/>
    </location>
</feature>
<gene>
    <name evidence="2" type="ORF">HPB51_004387</name>
</gene>
<sequence>MRGQGPEPTKTPSADASSEEPHQSPQRPAQTLEQDTSDDSLHAVNEKKVLPPNLPRRQRELFMRIQQQQRAAEITAAAESPTSSSTTHAVASDKTESPVVAKPEPKNIVCLGNSESSDDDEDYDDDQPLRAVLKKLQQGSKAQCQRIFPAPALQAHHQQLPQPAVTLPSLAGIDFASMLSNIQQVPSQSQSDFWKQLFSGVPVPTATAAATSLADTSTPVSFSSLPAASRDPRRARADSQIAKPSTEQLSRDPRLRDKPPPVVKAAEVAFVESKDGDVPFRLTPIFRALPKYDDIALSGTIPESKLKHDPRLAKYMSQKALQVVPSAEVVQPLPLPAVLPQLPTIRRDPRMARHLEQQQAPQPAVENKPLIVEPPKVTPLPSEVVPNADQRKAAALPANGSAMPLRLDPRLAKRLEQLQKGTSLVATETPASKPKDECAMEAEKEQQQETKPATKRDPRQSTRGSGRSKASTDGAGRKNRMDYASPLSTYESEGDRPSGYSSYQRRPQPRPPVLPTDVPTPAAMPQSSMPPAPAIHDLMPNMPPPGVISDDLLFEADQAMKSLKTSSRQKILQLHRFADERRHCL</sequence>
<feature type="compositionally biased region" description="Low complexity" evidence="1">
    <location>
        <begin position="64"/>
        <end position="87"/>
    </location>
</feature>
<feature type="compositionally biased region" description="Basic and acidic residues" evidence="1">
    <location>
        <begin position="433"/>
        <end position="460"/>
    </location>
</feature>
<evidence type="ECO:0000313" key="2">
    <source>
        <dbReference type="EMBL" id="KAH8035146.1"/>
    </source>
</evidence>
<organism evidence="2 3">
    <name type="scientific">Rhipicephalus microplus</name>
    <name type="common">Cattle tick</name>
    <name type="synonym">Boophilus microplus</name>
    <dbReference type="NCBI Taxonomy" id="6941"/>
    <lineage>
        <taxon>Eukaryota</taxon>
        <taxon>Metazoa</taxon>
        <taxon>Ecdysozoa</taxon>
        <taxon>Arthropoda</taxon>
        <taxon>Chelicerata</taxon>
        <taxon>Arachnida</taxon>
        <taxon>Acari</taxon>
        <taxon>Parasitiformes</taxon>
        <taxon>Ixodida</taxon>
        <taxon>Ixodoidea</taxon>
        <taxon>Ixodidae</taxon>
        <taxon>Rhipicephalinae</taxon>
        <taxon>Rhipicephalus</taxon>
        <taxon>Boophilus</taxon>
    </lineage>
</organism>
<feature type="compositionally biased region" description="Low complexity" evidence="1">
    <location>
        <begin position="515"/>
        <end position="527"/>
    </location>
</feature>
<feature type="compositionally biased region" description="Acidic residues" evidence="1">
    <location>
        <begin position="116"/>
        <end position="125"/>
    </location>
</feature>
<comment type="caution">
    <text evidence="2">The sequence shown here is derived from an EMBL/GenBank/DDBJ whole genome shotgun (WGS) entry which is preliminary data.</text>
</comment>
<evidence type="ECO:0000313" key="3">
    <source>
        <dbReference type="Proteomes" id="UP000821866"/>
    </source>
</evidence>
<keyword evidence="3" id="KW-1185">Reference proteome</keyword>
<dbReference type="VEuPathDB" id="VectorBase:LOC119181905"/>
<feature type="compositionally biased region" description="Polar residues" evidence="1">
    <location>
        <begin position="23"/>
        <end position="34"/>
    </location>
</feature>
<feature type="compositionally biased region" description="Basic and acidic residues" evidence="1">
    <location>
        <begin position="39"/>
        <end position="49"/>
    </location>
</feature>
<feature type="compositionally biased region" description="Basic and acidic residues" evidence="1">
    <location>
        <begin position="249"/>
        <end position="259"/>
    </location>
</feature>
<reference evidence="2" key="2">
    <citation type="submission" date="2021-09" db="EMBL/GenBank/DDBJ databases">
        <authorList>
            <person name="Jia N."/>
            <person name="Wang J."/>
            <person name="Shi W."/>
            <person name="Du L."/>
            <person name="Sun Y."/>
            <person name="Zhan W."/>
            <person name="Jiang J."/>
            <person name="Wang Q."/>
            <person name="Zhang B."/>
            <person name="Ji P."/>
            <person name="Sakyi L.B."/>
            <person name="Cui X."/>
            <person name="Yuan T."/>
            <person name="Jiang B."/>
            <person name="Yang W."/>
            <person name="Lam T.T.-Y."/>
            <person name="Chang Q."/>
            <person name="Ding S."/>
            <person name="Wang X."/>
            <person name="Zhu J."/>
            <person name="Ruan X."/>
            <person name="Zhao L."/>
            <person name="Wei J."/>
            <person name="Que T."/>
            <person name="Du C."/>
            <person name="Cheng J."/>
            <person name="Dai P."/>
            <person name="Han X."/>
            <person name="Huang E."/>
            <person name="Gao Y."/>
            <person name="Liu J."/>
            <person name="Shao H."/>
            <person name="Ye R."/>
            <person name="Li L."/>
            <person name="Wei W."/>
            <person name="Wang X."/>
            <person name="Wang C."/>
            <person name="Huo Q."/>
            <person name="Li W."/>
            <person name="Guo W."/>
            <person name="Chen H."/>
            <person name="Chen S."/>
            <person name="Zhou L."/>
            <person name="Zhou L."/>
            <person name="Ni X."/>
            <person name="Tian J."/>
            <person name="Zhou Y."/>
            <person name="Sheng Y."/>
            <person name="Liu T."/>
            <person name="Pan Y."/>
            <person name="Xia L."/>
            <person name="Li J."/>
            <person name="Zhao F."/>
            <person name="Cao W."/>
        </authorList>
    </citation>
    <scope>NUCLEOTIDE SEQUENCE</scope>
    <source>
        <strain evidence="2">Rmic-2018</strain>
        <tissue evidence="2">Larvae</tissue>
    </source>
</reference>
<feature type="region of interest" description="Disordered" evidence="1">
    <location>
        <begin position="218"/>
        <end position="260"/>
    </location>
</feature>
<dbReference type="Proteomes" id="UP000821866">
    <property type="component" value="Chromosome 11"/>
</dbReference>
<proteinExistence type="predicted"/>
<reference evidence="2" key="1">
    <citation type="journal article" date="2020" name="Cell">
        <title>Large-Scale Comparative Analyses of Tick Genomes Elucidate Their Genetic Diversity and Vector Capacities.</title>
        <authorList>
            <consortium name="Tick Genome and Microbiome Consortium (TIGMIC)"/>
            <person name="Jia N."/>
            <person name="Wang J."/>
            <person name="Shi W."/>
            <person name="Du L."/>
            <person name="Sun Y."/>
            <person name="Zhan W."/>
            <person name="Jiang J.F."/>
            <person name="Wang Q."/>
            <person name="Zhang B."/>
            <person name="Ji P."/>
            <person name="Bell-Sakyi L."/>
            <person name="Cui X.M."/>
            <person name="Yuan T.T."/>
            <person name="Jiang B.G."/>
            <person name="Yang W.F."/>
            <person name="Lam T.T."/>
            <person name="Chang Q.C."/>
            <person name="Ding S.J."/>
            <person name="Wang X.J."/>
            <person name="Zhu J.G."/>
            <person name="Ruan X.D."/>
            <person name="Zhao L."/>
            <person name="Wei J.T."/>
            <person name="Ye R.Z."/>
            <person name="Que T.C."/>
            <person name="Du C.H."/>
            <person name="Zhou Y.H."/>
            <person name="Cheng J.X."/>
            <person name="Dai P.F."/>
            <person name="Guo W.B."/>
            <person name="Han X.H."/>
            <person name="Huang E.J."/>
            <person name="Li L.F."/>
            <person name="Wei W."/>
            <person name="Gao Y.C."/>
            <person name="Liu J.Z."/>
            <person name="Shao H.Z."/>
            <person name="Wang X."/>
            <person name="Wang C.C."/>
            <person name="Yang T.C."/>
            <person name="Huo Q.B."/>
            <person name="Li W."/>
            <person name="Chen H.Y."/>
            <person name="Chen S.E."/>
            <person name="Zhou L.G."/>
            <person name="Ni X.B."/>
            <person name="Tian J.H."/>
            <person name="Sheng Y."/>
            <person name="Liu T."/>
            <person name="Pan Y.S."/>
            <person name="Xia L.Y."/>
            <person name="Li J."/>
            <person name="Zhao F."/>
            <person name="Cao W.C."/>
        </authorList>
    </citation>
    <scope>NUCLEOTIDE SEQUENCE</scope>
    <source>
        <strain evidence="2">Rmic-2018</strain>
    </source>
</reference>
<feature type="compositionally biased region" description="Polar residues" evidence="1">
    <location>
        <begin position="461"/>
        <end position="471"/>
    </location>
</feature>
<protein>
    <submittedName>
        <fullName evidence="2">Uncharacterized protein</fullName>
    </submittedName>
</protein>
<dbReference type="AlphaFoldDB" id="A0A9J6ELD2"/>
<accession>A0A9J6ELD2</accession>
<dbReference type="EMBL" id="JABSTU010000003">
    <property type="protein sequence ID" value="KAH8035146.1"/>
    <property type="molecule type" value="Genomic_DNA"/>
</dbReference>
<feature type="compositionally biased region" description="Low complexity" evidence="1">
    <location>
        <begin position="218"/>
        <end position="229"/>
    </location>
</feature>
<feature type="region of interest" description="Disordered" evidence="1">
    <location>
        <begin position="1"/>
        <end position="125"/>
    </location>
</feature>
<feature type="region of interest" description="Disordered" evidence="1">
    <location>
        <begin position="419"/>
        <end position="538"/>
    </location>
</feature>
<feature type="compositionally biased region" description="Polar residues" evidence="1">
    <location>
        <begin position="419"/>
        <end position="430"/>
    </location>
</feature>
<evidence type="ECO:0000256" key="1">
    <source>
        <dbReference type="SAM" id="MobiDB-lite"/>
    </source>
</evidence>
<name>A0A9J6ELD2_RHIMP</name>